<keyword evidence="2" id="KW-0378">Hydrolase</keyword>
<dbReference type="SMART" id="SM00341">
    <property type="entry name" value="HRDC"/>
    <property type="match status" value="1"/>
</dbReference>
<organism evidence="2 3">
    <name type="scientific">Microbacter margulisiae</name>
    <dbReference type="NCBI Taxonomy" id="1350067"/>
    <lineage>
        <taxon>Bacteria</taxon>
        <taxon>Pseudomonadati</taxon>
        <taxon>Bacteroidota</taxon>
        <taxon>Bacteroidia</taxon>
        <taxon>Bacteroidales</taxon>
        <taxon>Porphyromonadaceae</taxon>
        <taxon>Microbacter</taxon>
    </lineage>
</organism>
<keyword evidence="2" id="KW-0547">Nucleotide-binding</keyword>
<keyword evidence="3" id="KW-1185">Reference proteome</keyword>
<accession>A0A7W5DPI2</accession>
<proteinExistence type="predicted"/>
<evidence type="ECO:0000313" key="3">
    <source>
        <dbReference type="Proteomes" id="UP000544222"/>
    </source>
</evidence>
<keyword evidence="2" id="KW-0347">Helicase</keyword>
<evidence type="ECO:0000259" key="1">
    <source>
        <dbReference type="PROSITE" id="PS50967"/>
    </source>
</evidence>
<dbReference type="AlphaFoldDB" id="A0A7W5DPI2"/>
<comment type="caution">
    <text evidence="2">The sequence shown here is derived from an EMBL/GenBank/DDBJ whole genome shotgun (WGS) entry which is preliminary data.</text>
</comment>
<evidence type="ECO:0000313" key="2">
    <source>
        <dbReference type="EMBL" id="MBB3185923.1"/>
    </source>
</evidence>
<dbReference type="GO" id="GO:0003676">
    <property type="term" value="F:nucleic acid binding"/>
    <property type="evidence" value="ECO:0007669"/>
    <property type="project" value="InterPro"/>
</dbReference>
<dbReference type="GO" id="GO:0000166">
    <property type="term" value="F:nucleotide binding"/>
    <property type="evidence" value="ECO:0007669"/>
    <property type="project" value="InterPro"/>
</dbReference>
<keyword evidence="2" id="KW-0067">ATP-binding</keyword>
<name>A0A7W5DPI2_9PORP</name>
<dbReference type="PROSITE" id="PS50967">
    <property type="entry name" value="HRDC"/>
    <property type="match status" value="1"/>
</dbReference>
<dbReference type="InterPro" id="IPR002121">
    <property type="entry name" value="HRDC_dom"/>
</dbReference>
<dbReference type="Proteomes" id="UP000544222">
    <property type="component" value="Unassembled WGS sequence"/>
</dbReference>
<dbReference type="EMBL" id="JACHYB010000001">
    <property type="protein sequence ID" value="MBB3185923.1"/>
    <property type="molecule type" value="Genomic_DNA"/>
</dbReference>
<feature type="domain" description="HRDC" evidence="1">
    <location>
        <begin position="77"/>
        <end position="150"/>
    </location>
</feature>
<dbReference type="InterPro" id="IPR010997">
    <property type="entry name" value="HRDC-like_sf"/>
</dbReference>
<dbReference type="RefSeq" id="WP_183411869.1">
    <property type="nucleotide sequence ID" value="NZ_JACHYB010000001.1"/>
</dbReference>
<dbReference type="Gene3D" id="1.10.150.80">
    <property type="entry name" value="HRDC domain"/>
    <property type="match status" value="1"/>
</dbReference>
<gene>
    <name evidence="2" type="ORF">FHX64_000086</name>
</gene>
<dbReference type="InterPro" id="IPR044876">
    <property type="entry name" value="HRDC_dom_sf"/>
</dbReference>
<reference evidence="2 3" key="1">
    <citation type="submission" date="2020-08" db="EMBL/GenBank/DDBJ databases">
        <title>Genomic Encyclopedia of Type Strains, Phase IV (KMG-IV): sequencing the most valuable type-strain genomes for metagenomic binning, comparative biology and taxonomic classification.</title>
        <authorList>
            <person name="Goeker M."/>
        </authorList>
    </citation>
    <scope>NUCLEOTIDE SEQUENCE [LARGE SCALE GENOMIC DNA]</scope>
    <source>
        <strain evidence="2 3">DSM 27471</strain>
    </source>
</reference>
<dbReference type="SUPFAM" id="SSF47819">
    <property type="entry name" value="HRDC-like"/>
    <property type="match status" value="1"/>
</dbReference>
<protein>
    <submittedName>
        <fullName evidence="2">Superfamily II DNA helicase RecQ</fullName>
    </submittedName>
</protein>
<sequence>MQVQIFHIRLTKEHLNSDQEAVNTFLESVSVTKTHVELISGPPNYWSLLVFYDPAVKQEKTEQRLPKITEEMIRNLTPEENRLYEALREWRWDKASQMKLKSFMICTNFDLLMLVKAMPKTIEELTGVKGFGEYKTQQYGEELLNVIHNA</sequence>
<dbReference type="Pfam" id="PF00570">
    <property type="entry name" value="HRDC"/>
    <property type="match status" value="1"/>
</dbReference>
<dbReference type="GO" id="GO:0004386">
    <property type="term" value="F:helicase activity"/>
    <property type="evidence" value="ECO:0007669"/>
    <property type="project" value="UniProtKB-KW"/>
</dbReference>